<evidence type="ECO:0000313" key="5">
    <source>
        <dbReference type="Proteomes" id="UP000186922"/>
    </source>
</evidence>
<dbReference type="Gene3D" id="3.30.70.1020">
    <property type="entry name" value="Trehalose-6-phosphate phosphatase related protein, domain 2"/>
    <property type="match status" value="1"/>
</dbReference>
<protein>
    <submittedName>
        <fullName evidence="4">TPS-TPP</fullName>
    </submittedName>
</protein>
<dbReference type="PANTHER" id="PTHR10788">
    <property type="entry name" value="TREHALOSE-6-PHOSPHATE SYNTHASE"/>
    <property type="match status" value="1"/>
</dbReference>
<keyword evidence="5" id="KW-1185">Reference proteome</keyword>
<dbReference type="NCBIfam" id="TIGR00685">
    <property type="entry name" value="T6PP"/>
    <property type="match status" value="1"/>
</dbReference>
<reference evidence="4 5" key="1">
    <citation type="journal article" date="2016" name="Nat. Commun.">
        <title>Extremotolerant tardigrade genome and improved radiotolerance of human cultured cells by tardigrade-unique protein.</title>
        <authorList>
            <person name="Hashimoto T."/>
            <person name="Horikawa D.D."/>
            <person name="Saito Y."/>
            <person name="Kuwahara H."/>
            <person name="Kozuka-Hata H."/>
            <person name="Shin-I T."/>
            <person name="Minakuchi Y."/>
            <person name="Ohishi K."/>
            <person name="Motoyama A."/>
            <person name="Aizu T."/>
            <person name="Enomoto A."/>
            <person name="Kondo K."/>
            <person name="Tanaka S."/>
            <person name="Hara Y."/>
            <person name="Koshikawa S."/>
            <person name="Sagara H."/>
            <person name="Miura T."/>
            <person name="Yokobori S."/>
            <person name="Miyagawa K."/>
            <person name="Suzuki Y."/>
            <person name="Kubo T."/>
            <person name="Oyama M."/>
            <person name="Kohara Y."/>
            <person name="Fujiyama A."/>
            <person name="Arakawa K."/>
            <person name="Katayama T."/>
            <person name="Toyoda A."/>
            <person name="Kunieda T."/>
        </authorList>
    </citation>
    <scope>NUCLEOTIDE SEQUENCE [LARGE SCALE GENOMIC DNA]</scope>
    <source>
        <strain evidence="4 5">YOKOZUNA-1</strain>
    </source>
</reference>
<dbReference type="InterPro" id="IPR001830">
    <property type="entry name" value="Glyco_trans_20"/>
</dbReference>
<dbReference type="InterPro" id="IPR003337">
    <property type="entry name" value="Trehalose_PPase"/>
</dbReference>
<gene>
    <name evidence="4" type="primary">RvY_13060-1</name>
    <name evidence="4" type="synonym">RvY_13060.1</name>
    <name evidence="4" type="ORF">RvY_13060</name>
</gene>
<dbReference type="NCBIfam" id="TIGR01484">
    <property type="entry name" value="HAD-SF-IIB"/>
    <property type="match status" value="1"/>
</dbReference>
<dbReference type="PANTHER" id="PTHR10788:SF106">
    <property type="entry name" value="BCDNA.GH08860"/>
    <property type="match status" value="1"/>
</dbReference>
<feature type="region of interest" description="Disordered" evidence="3">
    <location>
        <begin position="334"/>
        <end position="399"/>
    </location>
</feature>
<feature type="compositionally biased region" description="Polar residues" evidence="3">
    <location>
        <begin position="365"/>
        <end position="399"/>
    </location>
</feature>
<organism evidence="4 5">
    <name type="scientific">Ramazzottius varieornatus</name>
    <name type="common">Water bear</name>
    <name type="synonym">Tardigrade</name>
    <dbReference type="NCBI Taxonomy" id="947166"/>
    <lineage>
        <taxon>Eukaryota</taxon>
        <taxon>Metazoa</taxon>
        <taxon>Ecdysozoa</taxon>
        <taxon>Tardigrada</taxon>
        <taxon>Eutardigrada</taxon>
        <taxon>Parachela</taxon>
        <taxon>Hypsibioidea</taxon>
        <taxon>Ramazzottiidae</taxon>
        <taxon>Ramazzottius</taxon>
    </lineage>
</organism>
<dbReference type="Gene3D" id="3.40.50.2000">
    <property type="entry name" value="Glycogen Phosphorylase B"/>
    <property type="match status" value="2"/>
</dbReference>
<dbReference type="GO" id="GO:0005992">
    <property type="term" value="P:trehalose biosynthetic process"/>
    <property type="evidence" value="ECO:0007669"/>
    <property type="project" value="InterPro"/>
</dbReference>
<dbReference type="EMBL" id="BDGG01000008">
    <property type="protein sequence ID" value="GAV02503.1"/>
    <property type="molecule type" value="Genomic_DNA"/>
</dbReference>
<sequence>MVVEDATAAGQAVKMDETDAKKAGSQIDKMASAEQAAAVVPAANGAAAGEKHDGDVENLPADVQQIVQRIRSDSFAARERKTSAPDMPKKLHIWSFYGYYENYEADSKIEVEYLGSVEDNKFDTWKLLLDSKHILCEEPLTFLSENTSELVKQAEIKEDEHPETSWALFFPAYHQLREEERKGSFADSKLVAAILAFKDSENILHRRGSIPDKFAKIENVGGYIVNFCLAVYTAQDALDKSPSGNNLPQLDPVVEEGAESSSNTPEPGQGSPNQSTLKRSISVLAEAEPVTRISKYKIMLPMPFHNITVSSGDEPNSSSQNGQKENIVKNMDESKTAKSDSNGNGSAAGGHETTVNAGVGGQIAATGTTTNGGQDPSDSSQVVTNGDSDTNVKSSLATSSKNEAEAKRILIVSNRLPVKITRKGDDMQFQSSEGGLATGLGTIYQSGNNLWIGWPGAVLHQEEEASVTEKLEKLNLRPVFLTDEEITYYYEGFSNETLWPLFHYFPTYATYQPKDYDFYESVNKKFADAILAIAQKDDIIWIHDYQLLLVPNLIRQALPEVTIGYFNHIPFPSFELFRLIPWRKELLEGMLGADVIGFHTYDDVRHFISTVIRIKGALSYANELTYNDRIIAVDAFPISIDYKKYQSQAVDIATRCLERELLPVIPQGKHLLSIDRLDYSKGITQRLQAFEVFLERYPEWHGKMTLMQLVVPSRDTVPQYKELKEEINRRVSDINGKYGTLTWQPIQHFYRSFPLPLLSAMYKIADVALVSPMRDGMNLVCKEYVASRTDGDGVLILSEMAGASRELSDAILINPNDIWAFAQAIHEALSMPEEEQRRRMSAMQATVSRFDIHNWVANFMAKLSQMKKRQDDMRTRVISGPMKTKMIRRYKNASDRLLILDYDGTLVGFQKRPEDAKPDAPLIQILKDMVADKNNTVLILSGRDHNTLEQWLGQLGIAIIAEHGAWYKDVGAEWKSRNDIGDAWKDDVRNVMMLYTNRTPGSFIEEKSYSLAWHYRKAEVELGQLRVSELTTDLRHHIADRGLQILHGDKVLEVKSVSVNKGRAARRWLEKADFDFILAAGDDYTDEDTFKAMPPDAITIKVGKEFSAATYFLANYKEVRALLQDFIKAGSSQ</sequence>
<evidence type="ECO:0000256" key="1">
    <source>
        <dbReference type="ARBA" id="ARBA00005409"/>
    </source>
</evidence>
<feature type="region of interest" description="Disordered" evidence="3">
    <location>
        <begin position="240"/>
        <end position="277"/>
    </location>
</feature>
<dbReference type="Pfam" id="PF02358">
    <property type="entry name" value="Trehalose_PPase"/>
    <property type="match status" value="1"/>
</dbReference>
<dbReference type="Gene3D" id="3.40.50.1000">
    <property type="entry name" value="HAD superfamily/HAD-like"/>
    <property type="match status" value="1"/>
</dbReference>
<dbReference type="SUPFAM" id="SSF56784">
    <property type="entry name" value="HAD-like"/>
    <property type="match status" value="1"/>
</dbReference>
<evidence type="ECO:0000256" key="2">
    <source>
        <dbReference type="ARBA" id="ARBA00006330"/>
    </source>
</evidence>
<dbReference type="GO" id="GO:0004805">
    <property type="term" value="F:trehalose-phosphatase activity"/>
    <property type="evidence" value="ECO:0007669"/>
    <property type="project" value="TreeGrafter"/>
</dbReference>
<dbReference type="CDD" id="cd01627">
    <property type="entry name" value="HAD_TPP"/>
    <property type="match status" value="1"/>
</dbReference>
<dbReference type="Pfam" id="PF00982">
    <property type="entry name" value="Glyco_transf_20"/>
    <property type="match status" value="1"/>
</dbReference>
<dbReference type="STRING" id="947166.A0A1D1VQN7"/>
<dbReference type="OrthoDB" id="755951at2759"/>
<feature type="compositionally biased region" description="Polar residues" evidence="3">
    <location>
        <begin position="259"/>
        <end position="277"/>
    </location>
</feature>
<comment type="similarity">
    <text evidence="2">In the C-terminal section; belongs to the trehalose phosphatase family.</text>
</comment>
<accession>A0A1D1VQN7</accession>
<dbReference type="InterPro" id="IPR036412">
    <property type="entry name" value="HAD-like_sf"/>
</dbReference>
<dbReference type="Proteomes" id="UP000186922">
    <property type="component" value="Unassembled WGS sequence"/>
</dbReference>
<comment type="similarity">
    <text evidence="1">In the N-terminal section; belongs to the glycosyltransferase 20 family.</text>
</comment>
<dbReference type="AlphaFoldDB" id="A0A1D1VQN7"/>
<name>A0A1D1VQN7_RAMVA</name>
<dbReference type="SUPFAM" id="SSF53756">
    <property type="entry name" value="UDP-Glycosyltransferase/glycogen phosphorylase"/>
    <property type="match status" value="1"/>
</dbReference>
<proteinExistence type="inferred from homology"/>
<dbReference type="InterPro" id="IPR023214">
    <property type="entry name" value="HAD_sf"/>
</dbReference>
<feature type="region of interest" description="Disordered" evidence="3">
    <location>
        <begin position="1"/>
        <end position="20"/>
    </location>
</feature>
<evidence type="ECO:0000313" key="4">
    <source>
        <dbReference type="EMBL" id="GAV02503.1"/>
    </source>
</evidence>
<dbReference type="CDD" id="cd03788">
    <property type="entry name" value="GT20_TPS"/>
    <property type="match status" value="1"/>
</dbReference>
<dbReference type="NCBIfam" id="NF011071">
    <property type="entry name" value="PRK14501.1"/>
    <property type="match status" value="1"/>
</dbReference>
<dbReference type="GO" id="GO:0005829">
    <property type="term" value="C:cytosol"/>
    <property type="evidence" value="ECO:0007669"/>
    <property type="project" value="TreeGrafter"/>
</dbReference>
<comment type="caution">
    <text evidence="4">The sequence shown here is derived from an EMBL/GenBank/DDBJ whole genome shotgun (WGS) entry which is preliminary data.</text>
</comment>
<evidence type="ECO:0000256" key="3">
    <source>
        <dbReference type="SAM" id="MobiDB-lite"/>
    </source>
</evidence>
<dbReference type="InterPro" id="IPR006379">
    <property type="entry name" value="HAD-SF_hydro_IIB"/>
</dbReference>
<dbReference type="GO" id="GO:0003825">
    <property type="term" value="F:alpha,alpha-trehalose-phosphate synthase (UDP-forming) activity"/>
    <property type="evidence" value="ECO:0007669"/>
    <property type="project" value="TreeGrafter"/>
</dbReference>